<keyword evidence="4" id="KW-0732">Signal</keyword>
<evidence type="ECO:0000256" key="1">
    <source>
        <dbReference type="ARBA" id="ARBA00022801"/>
    </source>
</evidence>
<evidence type="ECO:0000313" key="5">
    <source>
        <dbReference type="EMBL" id="SEM94332.1"/>
    </source>
</evidence>
<keyword evidence="1 5" id="KW-0378">Hydrolase</keyword>
<feature type="chain" id="PRO_5011777609" evidence="4">
    <location>
        <begin position="28"/>
        <end position="358"/>
    </location>
</feature>
<dbReference type="Gene3D" id="3.40.50.1820">
    <property type="entry name" value="alpha/beta hydrolase"/>
    <property type="match status" value="1"/>
</dbReference>
<organism evidence="5 6">
    <name type="scientific">Nonomuraea pusilla</name>
    <dbReference type="NCBI Taxonomy" id="46177"/>
    <lineage>
        <taxon>Bacteria</taxon>
        <taxon>Bacillati</taxon>
        <taxon>Actinomycetota</taxon>
        <taxon>Actinomycetes</taxon>
        <taxon>Streptosporangiales</taxon>
        <taxon>Streptosporangiaceae</taxon>
        <taxon>Nonomuraea</taxon>
    </lineage>
</organism>
<sequence length="358" mass="37516">MMRALLTTVLAAALTATAPTISAPAVAAPATAAPRLPAPTGPHPVGTLTRELVDASRADPWVPSERRRLMVTLWYPAAAPSGDRARYVTPEESALLLAAQGLPAGDLLSRVRTHSFAAAPPVRGRLPLVILSPGFGLPRSSLTLLGEDLASHGYAVAAVDHTYESAAITFPGGRTTTCRACEIEDAPGLVPAVRSADVSFVVDRLLAERPALIDPARIGMAGHSIGGNSAARAMEDDTRIDAGADMDGAFIVPPPAGGLARPFLLLGTPDVPTWAENWPLLTGWRRWAEVAGAEHDSFTDYPVLGEQLGLPAGTLRGTRAAAITRAYLRAFFDVHLRGRSGALLNGPSPAYPEVTFRG</sequence>
<proteinExistence type="predicted"/>
<dbReference type="Pfam" id="PF03403">
    <property type="entry name" value="PAF-AH_p_II"/>
    <property type="match status" value="1"/>
</dbReference>
<protein>
    <submittedName>
        <fullName evidence="5">Alpha/beta hydrolase family protein</fullName>
    </submittedName>
</protein>
<evidence type="ECO:0000313" key="6">
    <source>
        <dbReference type="Proteomes" id="UP000198953"/>
    </source>
</evidence>
<dbReference type="GO" id="GO:0016042">
    <property type="term" value="P:lipid catabolic process"/>
    <property type="evidence" value="ECO:0007669"/>
    <property type="project" value="UniProtKB-KW"/>
</dbReference>
<reference evidence="5 6" key="1">
    <citation type="submission" date="2016-10" db="EMBL/GenBank/DDBJ databases">
        <authorList>
            <person name="de Groot N.N."/>
        </authorList>
    </citation>
    <scope>NUCLEOTIDE SEQUENCE [LARGE SCALE GENOMIC DNA]</scope>
    <source>
        <strain evidence="5 6">DSM 43357</strain>
    </source>
</reference>
<dbReference type="GO" id="GO:0003847">
    <property type="term" value="F:1-alkyl-2-acetylglycerophosphocholine esterase activity"/>
    <property type="evidence" value="ECO:0007669"/>
    <property type="project" value="TreeGrafter"/>
</dbReference>
<dbReference type="PANTHER" id="PTHR10272:SF0">
    <property type="entry name" value="PLATELET-ACTIVATING FACTOR ACETYLHYDROLASE"/>
    <property type="match status" value="1"/>
</dbReference>
<dbReference type="EMBL" id="FOBF01000019">
    <property type="protein sequence ID" value="SEM94332.1"/>
    <property type="molecule type" value="Genomic_DNA"/>
</dbReference>
<dbReference type="RefSeq" id="WP_218154114.1">
    <property type="nucleotide sequence ID" value="NZ_FOBF01000019.1"/>
</dbReference>
<dbReference type="PANTHER" id="PTHR10272">
    <property type="entry name" value="PLATELET-ACTIVATING FACTOR ACETYLHYDROLASE"/>
    <property type="match status" value="1"/>
</dbReference>
<feature type="signal peptide" evidence="4">
    <location>
        <begin position="1"/>
        <end position="27"/>
    </location>
</feature>
<dbReference type="InterPro" id="IPR029058">
    <property type="entry name" value="AB_hydrolase_fold"/>
</dbReference>
<dbReference type="Proteomes" id="UP000198953">
    <property type="component" value="Unassembled WGS sequence"/>
</dbReference>
<evidence type="ECO:0000256" key="4">
    <source>
        <dbReference type="SAM" id="SignalP"/>
    </source>
</evidence>
<gene>
    <name evidence="5" type="ORF">SAMN05660976_06413</name>
</gene>
<accession>A0A1H8CHA1</accession>
<evidence type="ECO:0000256" key="2">
    <source>
        <dbReference type="ARBA" id="ARBA00022963"/>
    </source>
</evidence>
<keyword evidence="2" id="KW-0442">Lipid degradation</keyword>
<dbReference type="STRING" id="46177.SAMN05660976_06413"/>
<keyword evidence="3" id="KW-0443">Lipid metabolism</keyword>
<name>A0A1H8CHA1_9ACTN</name>
<dbReference type="AlphaFoldDB" id="A0A1H8CHA1"/>
<evidence type="ECO:0000256" key="3">
    <source>
        <dbReference type="ARBA" id="ARBA00023098"/>
    </source>
</evidence>
<keyword evidence="6" id="KW-1185">Reference proteome</keyword>
<dbReference type="SUPFAM" id="SSF53474">
    <property type="entry name" value="alpha/beta-Hydrolases"/>
    <property type="match status" value="1"/>
</dbReference>